<evidence type="ECO:0000313" key="2">
    <source>
        <dbReference type="Proteomes" id="UP001234178"/>
    </source>
</evidence>
<sequence length="101" mass="11317">MLPNVVRHVAVIKRVVCTVCSKKIRPPFSNNNAPYCQIAPLVQSVSQSTHRVLGYIEANANPPTTNVWFFGTYCTSITYYGYQILVQVLFTKDFTAVNSQS</sequence>
<dbReference type="EMBL" id="JAOYFB010000036">
    <property type="protein sequence ID" value="KAK4021248.1"/>
    <property type="molecule type" value="Genomic_DNA"/>
</dbReference>
<name>A0ABR0A876_9CRUS</name>
<organism evidence="1 2">
    <name type="scientific">Daphnia magna</name>
    <dbReference type="NCBI Taxonomy" id="35525"/>
    <lineage>
        <taxon>Eukaryota</taxon>
        <taxon>Metazoa</taxon>
        <taxon>Ecdysozoa</taxon>
        <taxon>Arthropoda</taxon>
        <taxon>Crustacea</taxon>
        <taxon>Branchiopoda</taxon>
        <taxon>Diplostraca</taxon>
        <taxon>Cladocera</taxon>
        <taxon>Anomopoda</taxon>
        <taxon>Daphniidae</taxon>
        <taxon>Daphnia</taxon>
    </lineage>
</organism>
<dbReference type="Proteomes" id="UP001234178">
    <property type="component" value="Unassembled WGS sequence"/>
</dbReference>
<keyword evidence="2" id="KW-1185">Reference proteome</keyword>
<protein>
    <submittedName>
        <fullName evidence="1">Uncharacterized protein</fullName>
    </submittedName>
</protein>
<evidence type="ECO:0000313" key="1">
    <source>
        <dbReference type="EMBL" id="KAK4021248.1"/>
    </source>
</evidence>
<gene>
    <name evidence="1" type="ORF">OUZ56_003167</name>
</gene>
<reference evidence="1 2" key="1">
    <citation type="journal article" date="2023" name="Nucleic Acids Res.">
        <title>The hologenome of Daphnia magna reveals possible DNA methylation and microbiome-mediated evolution of the host genome.</title>
        <authorList>
            <person name="Chaturvedi A."/>
            <person name="Li X."/>
            <person name="Dhandapani V."/>
            <person name="Marshall H."/>
            <person name="Kissane S."/>
            <person name="Cuenca-Cambronero M."/>
            <person name="Asole G."/>
            <person name="Calvet F."/>
            <person name="Ruiz-Romero M."/>
            <person name="Marangio P."/>
            <person name="Guigo R."/>
            <person name="Rago D."/>
            <person name="Mirbahai L."/>
            <person name="Eastwood N."/>
            <person name="Colbourne J.K."/>
            <person name="Zhou J."/>
            <person name="Mallon E."/>
            <person name="Orsini L."/>
        </authorList>
    </citation>
    <scope>NUCLEOTIDE SEQUENCE [LARGE SCALE GENOMIC DNA]</scope>
    <source>
        <strain evidence="1">LRV0_1</strain>
    </source>
</reference>
<comment type="caution">
    <text evidence="1">The sequence shown here is derived from an EMBL/GenBank/DDBJ whole genome shotgun (WGS) entry which is preliminary data.</text>
</comment>
<proteinExistence type="predicted"/>
<accession>A0ABR0A876</accession>